<comment type="subunit">
    <text evidence="10">Heterotrimer of RecB, RecC and RecD. All subunits contribute to DNA-binding.</text>
</comment>
<proteinExistence type="inferred from homology"/>
<evidence type="ECO:0000256" key="6">
    <source>
        <dbReference type="ARBA" id="ARBA00022839"/>
    </source>
</evidence>
<dbReference type="GO" id="GO:0008854">
    <property type="term" value="F:exodeoxyribonuclease V activity"/>
    <property type="evidence" value="ECO:0007669"/>
    <property type="project" value="InterPro"/>
</dbReference>
<evidence type="ECO:0000256" key="4">
    <source>
        <dbReference type="ARBA" id="ARBA00022801"/>
    </source>
</evidence>
<name>A0A430KQ76_9GAMM</name>
<evidence type="ECO:0000256" key="3">
    <source>
        <dbReference type="ARBA" id="ARBA00022763"/>
    </source>
</evidence>
<dbReference type="GO" id="GO:0003678">
    <property type="term" value="F:DNA helicase activity"/>
    <property type="evidence" value="ECO:0007669"/>
    <property type="project" value="UniProtKB-UniRule"/>
</dbReference>
<evidence type="ECO:0000256" key="9">
    <source>
        <dbReference type="ARBA" id="ARBA00023204"/>
    </source>
</evidence>
<keyword evidence="5 10" id="KW-0347">Helicase</keyword>
<keyword evidence="2 10" id="KW-0547">Nucleotide-binding</keyword>
<evidence type="ECO:0000256" key="8">
    <source>
        <dbReference type="ARBA" id="ARBA00023125"/>
    </source>
</evidence>
<dbReference type="GO" id="GO:0000724">
    <property type="term" value="P:double-strand break repair via homologous recombination"/>
    <property type="evidence" value="ECO:0007669"/>
    <property type="project" value="UniProtKB-UniRule"/>
</dbReference>
<dbReference type="InterPro" id="IPR041500">
    <property type="entry name" value="RecC_C"/>
</dbReference>
<accession>A0A430KQ76</accession>
<evidence type="ECO:0000256" key="7">
    <source>
        <dbReference type="ARBA" id="ARBA00022840"/>
    </source>
</evidence>
<organism evidence="12 13">
    <name type="scientific">Amphritea opalescens</name>
    <dbReference type="NCBI Taxonomy" id="2490544"/>
    <lineage>
        <taxon>Bacteria</taxon>
        <taxon>Pseudomonadati</taxon>
        <taxon>Pseudomonadota</taxon>
        <taxon>Gammaproteobacteria</taxon>
        <taxon>Oceanospirillales</taxon>
        <taxon>Oceanospirillaceae</taxon>
        <taxon>Amphritea</taxon>
    </lineage>
</organism>
<evidence type="ECO:0000256" key="5">
    <source>
        <dbReference type="ARBA" id="ARBA00022806"/>
    </source>
</evidence>
<dbReference type="RefSeq" id="WP_126158571.1">
    <property type="nucleotide sequence ID" value="NZ_RQXW01000008.1"/>
</dbReference>
<comment type="function">
    <text evidence="10">A helicase/nuclease that prepares dsDNA breaks (DSB) for recombinational DNA repair. Binds to DSBs and unwinds DNA via a highly rapid and processive ATP-dependent bidirectional helicase activity. Unwinds dsDNA until it encounters a Chi (crossover hotspot instigator) sequence from the 3' direction. Cuts ssDNA a few nucleotides 3' to the Chi site. The properties and activities of the enzyme are changed at Chi. The Chi-altered holoenzyme produces a long 3'-ssDNA overhang and facilitates RecA-binding to the ssDNA for homologous DNA recombination and repair. Holoenzyme degrades any linearized DNA that is unable to undergo homologous recombination. In the holoenzyme this subunit recognizes the wild-type Chi sequence, and when added to isolated RecB increases its ATP-dependent helicase processivity.</text>
</comment>
<dbReference type="SUPFAM" id="SSF52980">
    <property type="entry name" value="Restriction endonuclease-like"/>
    <property type="match status" value="1"/>
</dbReference>
<dbReference type="EMBL" id="RQXW01000008">
    <property type="protein sequence ID" value="RTE65648.1"/>
    <property type="molecule type" value="Genomic_DNA"/>
</dbReference>
<dbReference type="InterPro" id="IPR013986">
    <property type="entry name" value="DExx_box_DNA_helicase_dom_sf"/>
</dbReference>
<dbReference type="Proteomes" id="UP000283087">
    <property type="component" value="Unassembled WGS sequence"/>
</dbReference>
<dbReference type="OrthoDB" id="9762834at2"/>
<keyword evidence="7 10" id="KW-0067">ATP-binding</keyword>
<dbReference type="InterPro" id="IPR011335">
    <property type="entry name" value="Restrct_endonuc-II-like"/>
</dbReference>
<dbReference type="CDD" id="cd22353">
    <property type="entry name" value="RecC_C-like"/>
    <property type="match status" value="1"/>
</dbReference>
<evidence type="ECO:0000259" key="11">
    <source>
        <dbReference type="Pfam" id="PF17946"/>
    </source>
</evidence>
<feature type="domain" description="RecC C-terminal" evidence="11">
    <location>
        <begin position="803"/>
        <end position="1018"/>
    </location>
</feature>
<dbReference type="InterPro" id="IPR006697">
    <property type="entry name" value="RecC"/>
</dbReference>
<comment type="caution">
    <text evidence="12">The sequence shown here is derived from an EMBL/GenBank/DDBJ whole genome shotgun (WGS) entry which is preliminary data.</text>
</comment>
<evidence type="ECO:0000313" key="12">
    <source>
        <dbReference type="EMBL" id="RTE65648.1"/>
    </source>
</evidence>
<dbReference type="NCBIfam" id="TIGR01450">
    <property type="entry name" value="recC"/>
    <property type="match status" value="1"/>
</dbReference>
<dbReference type="Gene3D" id="1.10.10.160">
    <property type="match status" value="1"/>
</dbReference>
<dbReference type="Gene3D" id="3.40.50.300">
    <property type="entry name" value="P-loop containing nucleotide triphosphate hydrolases"/>
    <property type="match status" value="2"/>
</dbReference>
<keyword evidence="13" id="KW-1185">Reference proteome</keyword>
<evidence type="ECO:0000256" key="2">
    <source>
        <dbReference type="ARBA" id="ARBA00022741"/>
    </source>
</evidence>
<dbReference type="PIRSF" id="PIRSF000980">
    <property type="entry name" value="RecC"/>
    <property type="match status" value="1"/>
</dbReference>
<dbReference type="PANTHER" id="PTHR30591:SF1">
    <property type="entry name" value="RECBCD ENZYME SUBUNIT RECC"/>
    <property type="match status" value="1"/>
</dbReference>
<keyword evidence="4 10" id="KW-0378">Hydrolase</keyword>
<dbReference type="PANTHER" id="PTHR30591">
    <property type="entry name" value="RECBCD ENZYME SUBUNIT RECC"/>
    <property type="match status" value="1"/>
</dbReference>
<dbReference type="GO" id="GO:0009338">
    <property type="term" value="C:exodeoxyribonuclease V complex"/>
    <property type="evidence" value="ECO:0007669"/>
    <property type="project" value="InterPro"/>
</dbReference>
<keyword evidence="3 10" id="KW-0227">DNA damage</keyword>
<dbReference type="GO" id="GO:0005524">
    <property type="term" value="F:ATP binding"/>
    <property type="evidence" value="ECO:0007669"/>
    <property type="project" value="UniProtKB-UniRule"/>
</dbReference>
<dbReference type="GO" id="GO:0003677">
    <property type="term" value="F:DNA binding"/>
    <property type="evidence" value="ECO:0007669"/>
    <property type="project" value="UniProtKB-UniRule"/>
</dbReference>
<dbReference type="SUPFAM" id="SSF52540">
    <property type="entry name" value="P-loop containing nucleoside triphosphate hydrolases"/>
    <property type="match status" value="2"/>
</dbReference>
<dbReference type="Pfam" id="PF04257">
    <property type="entry name" value="Exonuc_V_gamma"/>
    <property type="match status" value="1"/>
</dbReference>
<dbReference type="Pfam" id="PF17946">
    <property type="entry name" value="RecC_C"/>
    <property type="match status" value="1"/>
</dbReference>
<reference evidence="12 13" key="1">
    <citation type="submission" date="2018-11" db="EMBL/GenBank/DDBJ databases">
        <title>The draft genome sequence of Amphritea opalescens ANRC-JH13T.</title>
        <authorList>
            <person name="Fang Z."/>
            <person name="Zhang Y."/>
            <person name="Han X."/>
        </authorList>
    </citation>
    <scope>NUCLEOTIDE SEQUENCE [LARGE SCALE GENOMIC DNA]</scope>
    <source>
        <strain evidence="12 13">ANRC-JH13</strain>
    </source>
</reference>
<gene>
    <name evidence="10 12" type="primary">recC</name>
    <name evidence="12" type="ORF">EH243_10245</name>
</gene>
<dbReference type="InterPro" id="IPR027417">
    <property type="entry name" value="P-loop_NTPase"/>
</dbReference>
<sequence length="1097" mass="125360">MFQIYHSNKLDLQKDLLVRLISREPLANPFQAETILVQSPGMAQWLKLELADKLEIAANIDFPLPASFLWSSFSVVLKDVPERSAFNKEALTWALMELLPQQLDQPEFAPLQRYLEQDQGQYKLYQLCGKVADIFDQYLVYRPDWIASWEAGDDLVDISRSQPWQPILWRILQQHILSLGLSPWHRGNMFNGFVEALKQGHYDHGQLPARLFVFGISALPQNFVEALQALGQRIDVHLMVCNPCQYYWGDIVDPKYLARLNQRWLSKPGMSADNLADNYYSHGNPLLSSMGKLGRDYLFQIQDLGAPEIELFESCGRDTLLQSIQQDILELDDPSSDAVLDSDQKRLLSSDDGSVQLHSAHSPLREVEVLYDQLLAMLDEQPDLSPRDIIIMMPDVAAYAPYIEAVFGNAPYERYIPFSISDRTLQQESPLLLSFLRLLGLPESRVAVSEVLEILEVPAVLRQFNLDNDRFERLCRWIDACQVRWGIDAEQRHHQGVPAFDQNSWRFGLRRMLAGFAMGQSESLWHGIDPYAEIEGLEAEDLGQLAEFVELLEFCCERLADDKPIADWFEVINDILQRAYQPDEDDEILLSQIRQVLERLQQQLSDSCYQAPLSWAIIRDYLTCELGESRTGQRFMIGAVNFCTLMPMRSIPFKVVCLLGMNDGVYPRSIPPMGFDLMAESPQRGDRSRRDDDRYLFLEALLSARQILYMSYIGRSVQDNSPKVPSVLVSELLEYCQQNYRFDDEDIVQRLLTEHPLQPFSARYFSTTSPLFSYAEEWLPLLRNEGKSEQSFITQPLTPEVLEELELSELLGFARNPIKHFFQRRLKVYFNNSMLELQDEEPFQLDGLTGYQLKQQLLAAAINDQQPQCFERMVASGLLPVGIAAQLQTRKLRDDCQVMADKIRRHLDQPRRIECQLGLAGIRLSGWLIGVHEAGLVRYRAANSKGRDLVQLWLEHLVLCASGYALKSYFFGLNGRHWFEPLSPSRASEYLEGWLNTYRQGMCEPLPLPADTAWVLAATTLEKGEEKGEADAMKCFNVDAYSQIGESGDLYISRVYPDYAALGPRFAELAEALYWPLAEALQQDDGASVNEPEGEGA</sequence>
<evidence type="ECO:0000256" key="10">
    <source>
        <dbReference type="HAMAP-Rule" id="MF_01486"/>
    </source>
</evidence>
<keyword evidence="6 10" id="KW-0269">Exonuclease</keyword>
<dbReference type="Gene3D" id="1.10.10.990">
    <property type="match status" value="1"/>
</dbReference>
<keyword evidence="8 10" id="KW-0238">DNA-binding</keyword>
<dbReference type="HAMAP" id="MF_01486">
    <property type="entry name" value="RecC"/>
    <property type="match status" value="1"/>
</dbReference>
<protein>
    <recommendedName>
        <fullName evidence="10">RecBCD enzyme subunit RecC</fullName>
    </recommendedName>
    <alternativeName>
        <fullName evidence="10">Exonuclease V subunit RecC</fullName>
        <shortName evidence="10">ExoV subunit RecC</shortName>
    </alternativeName>
    <alternativeName>
        <fullName evidence="10">Helicase/nuclease RecBCD subunit RecC</fullName>
    </alternativeName>
</protein>
<keyword evidence="9 10" id="KW-0234">DNA repair</keyword>
<evidence type="ECO:0000313" key="13">
    <source>
        <dbReference type="Proteomes" id="UP000283087"/>
    </source>
</evidence>
<comment type="miscellaneous">
    <text evidence="10">In the RecBCD complex, RecB has a slow 3'-5' helicase, an exonuclease activity and loads RecA onto ssDNA, RecD has a fast 5'-3' helicase activity, while RecC stimulates the ATPase and processivity of the RecB helicase and contributes to recognition of the Chi site.</text>
</comment>
<dbReference type="Gene3D" id="3.40.50.10930">
    <property type="match status" value="1"/>
</dbReference>
<evidence type="ECO:0000256" key="1">
    <source>
        <dbReference type="ARBA" id="ARBA00022722"/>
    </source>
</evidence>
<dbReference type="AlphaFoldDB" id="A0A430KQ76"/>
<comment type="similarity">
    <text evidence="10">Belongs to the RecC family.</text>
</comment>
<keyword evidence="1 10" id="KW-0540">Nuclease</keyword>